<sequence length="69" mass="7513">MAVVLTTTAVTVARWWSGVWLASWAAKVLATELMVAAWRRVVVSADRIGGKALVRAKRSSARGFRGVRT</sequence>
<dbReference type="EMBL" id="OCTY01000002">
    <property type="protein sequence ID" value="SOJ55762.1"/>
    <property type="molecule type" value="Genomic_DNA"/>
</dbReference>
<organism evidence="1 2">
    <name type="scientific">Mycobacterium simulans</name>
    <dbReference type="NCBI Taxonomy" id="627089"/>
    <lineage>
        <taxon>Bacteria</taxon>
        <taxon>Bacillati</taxon>
        <taxon>Actinomycetota</taxon>
        <taxon>Actinomycetes</taxon>
        <taxon>Mycobacteriales</taxon>
        <taxon>Mycobacteriaceae</taxon>
        <taxon>Mycobacterium</taxon>
    </lineage>
</organism>
<comment type="caution">
    <text evidence="1">The sequence shown here is derived from an EMBL/GenBank/DDBJ whole genome shotgun (WGS) entry which is preliminary data.</text>
</comment>
<dbReference type="Proteomes" id="UP000554965">
    <property type="component" value="Unassembled WGS sequence"/>
</dbReference>
<keyword evidence="2" id="KW-1185">Reference proteome</keyword>
<protein>
    <submittedName>
        <fullName evidence="1">Uncharacterized protein</fullName>
    </submittedName>
</protein>
<reference evidence="1 2" key="1">
    <citation type="submission" date="2017-10" db="EMBL/GenBank/DDBJ databases">
        <authorList>
            <consortium name="Urmite Genomes"/>
        </authorList>
    </citation>
    <scope>NUCLEOTIDE SEQUENCE [LARGE SCALE GENOMIC DNA]</scope>
    <source>
        <strain evidence="1 2">FB-527</strain>
    </source>
</reference>
<name>A0A7Z7ILF8_9MYCO</name>
<gene>
    <name evidence="1" type="ORF">MSIMFB_03241</name>
</gene>
<accession>A0A7Z7ILF8</accession>
<evidence type="ECO:0000313" key="1">
    <source>
        <dbReference type="EMBL" id="SOJ55762.1"/>
    </source>
</evidence>
<proteinExistence type="predicted"/>
<dbReference type="AlphaFoldDB" id="A0A7Z7ILF8"/>
<evidence type="ECO:0000313" key="2">
    <source>
        <dbReference type="Proteomes" id="UP000554965"/>
    </source>
</evidence>